<keyword evidence="2" id="KW-1185">Reference proteome</keyword>
<dbReference type="Pfam" id="PF06050">
    <property type="entry name" value="HGD-D"/>
    <property type="match status" value="1"/>
</dbReference>
<accession>A0A1M7TW58</accession>
<protein>
    <recommendedName>
        <fullName evidence="3">2-hydroxyacyl-CoA dehydratase</fullName>
    </recommendedName>
</protein>
<proteinExistence type="predicted"/>
<dbReference type="EMBL" id="FRCS01000007">
    <property type="protein sequence ID" value="SHN74863.1"/>
    <property type="molecule type" value="Genomic_DNA"/>
</dbReference>
<evidence type="ECO:0000313" key="2">
    <source>
        <dbReference type="Proteomes" id="UP000184440"/>
    </source>
</evidence>
<name>A0A1M7TW58_9ACTN</name>
<sequence>MVGVVGGDVPVELITAAGAVPVRLSGSPDVDRELGDRYLGTGVDPEARALLAGLLAGAWPGLDALVVGRDCEASSRLFYALRELHRTGAAPGLPPVLLADVLHLPHRSTTRYVAHRLGELRTRLADVLGTARPGPADAAPADTAPADGVLADAALAEAVRAHDLLRARLATLVRRRRAMPMRSGPPELSGVDALALYAATETMPVADGIALLDRTLVGPPDAAAVPRAVGALESRGQADGARRRVPLRRVPLRRVHLTGSSHDGPSVYLALENAGYVVVSDDHDRGDLLARGQVGDPANLAEFYQSARPTAARSAPRVRAALLDADLTESVPDLVVAYIREHDDAPSWDLAAQRAVCARRGVPLVVVDRQQYGQIDLERLEQV</sequence>
<gene>
    <name evidence="1" type="ORF">SAMN05443668_107163</name>
</gene>
<dbReference type="Gene3D" id="3.40.50.11890">
    <property type="match status" value="1"/>
</dbReference>
<reference evidence="1 2" key="1">
    <citation type="submission" date="2016-11" db="EMBL/GenBank/DDBJ databases">
        <authorList>
            <person name="Jaros S."/>
            <person name="Januszkiewicz K."/>
            <person name="Wedrychowicz H."/>
        </authorList>
    </citation>
    <scope>NUCLEOTIDE SEQUENCE [LARGE SCALE GENOMIC DNA]</scope>
    <source>
        <strain evidence="1 2">DSM 46144</strain>
    </source>
</reference>
<dbReference type="Proteomes" id="UP000184440">
    <property type="component" value="Unassembled WGS sequence"/>
</dbReference>
<evidence type="ECO:0008006" key="3">
    <source>
        <dbReference type="Google" id="ProtNLM"/>
    </source>
</evidence>
<dbReference type="STRING" id="134849.SAMN05443668_107163"/>
<dbReference type="AlphaFoldDB" id="A0A1M7TW58"/>
<dbReference type="Gene3D" id="3.40.50.11900">
    <property type="match status" value="1"/>
</dbReference>
<dbReference type="InterPro" id="IPR010327">
    <property type="entry name" value="FldB/FldC_alpha/beta"/>
</dbReference>
<evidence type="ECO:0000313" key="1">
    <source>
        <dbReference type="EMBL" id="SHN74863.1"/>
    </source>
</evidence>
<organism evidence="1 2">
    <name type="scientific">Cryptosporangium aurantiacum</name>
    <dbReference type="NCBI Taxonomy" id="134849"/>
    <lineage>
        <taxon>Bacteria</taxon>
        <taxon>Bacillati</taxon>
        <taxon>Actinomycetota</taxon>
        <taxon>Actinomycetes</taxon>
        <taxon>Cryptosporangiales</taxon>
        <taxon>Cryptosporangiaceae</taxon>
        <taxon>Cryptosporangium</taxon>
    </lineage>
</organism>